<evidence type="ECO:0000256" key="5">
    <source>
        <dbReference type="SAM" id="Phobius"/>
    </source>
</evidence>
<evidence type="ECO:0000313" key="7">
    <source>
        <dbReference type="EMBL" id="VFU13698.1"/>
    </source>
</evidence>
<dbReference type="GO" id="GO:0012505">
    <property type="term" value="C:endomembrane system"/>
    <property type="evidence" value="ECO:0007669"/>
    <property type="project" value="UniProtKB-SubCell"/>
</dbReference>
<name>A0A485LYI0_9ZZZZ</name>
<proteinExistence type="predicted"/>
<evidence type="ECO:0000259" key="6">
    <source>
        <dbReference type="Pfam" id="PF02656"/>
    </source>
</evidence>
<comment type="subcellular location">
    <subcellularLocation>
        <location evidence="1">Endomembrane system</location>
        <topology evidence="1">Multi-pass membrane protein</topology>
    </subcellularLocation>
</comment>
<feature type="domain" description="DUF202" evidence="6">
    <location>
        <begin position="22"/>
        <end position="96"/>
    </location>
</feature>
<evidence type="ECO:0000256" key="1">
    <source>
        <dbReference type="ARBA" id="ARBA00004127"/>
    </source>
</evidence>
<evidence type="ECO:0000256" key="2">
    <source>
        <dbReference type="ARBA" id="ARBA00022692"/>
    </source>
</evidence>
<dbReference type="InterPro" id="IPR003807">
    <property type="entry name" value="DUF202"/>
</dbReference>
<dbReference type="EMBL" id="CAADRM010000082">
    <property type="protein sequence ID" value="VFU13698.1"/>
    <property type="molecule type" value="Genomic_DNA"/>
</dbReference>
<keyword evidence="3 5" id="KW-1133">Transmembrane helix</keyword>
<keyword evidence="2 5" id="KW-0812">Transmembrane</keyword>
<reference evidence="7" key="1">
    <citation type="submission" date="2019-03" db="EMBL/GenBank/DDBJ databases">
        <authorList>
            <person name="Hao L."/>
        </authorList>
    </citation>
    <scope>NUCLEOTIDE SEQUENCE</scope>
</reference>
<accession>A0A485LYI0</accession>
<organism evidence="7">
    <name type="scientific">anaerobic digester metagenome</name>
    <dbReference type="NCBI Taxonomy" id="1263854"/>
    <lineage>
        <taxon>unclassified sequences</taxon>
        <taxon>metagenomes</taxon>
        <taxon>ecological metagenomes</taxon>
    </lineage>
</organism>
<feature type="transmembrane region" description="Helical" evidence="5">
    <location>
        <begin position="31"/>
        <end position="51"/>
    </location>
</feature>
<protein>
    <recommendedName>
        <fullName evidence="6">DUF202 domain-containing protein</fullName>
    </recommendedName>
</protein>
<gene>
    <name evidence="7" type="ORF">SCFA_200015</name>
</gene>
<evidence type="ECO:0000256" key="3">
    <source>
        <dbReference type="ARBA" id="ARBA00022989"/>
    </source>
</evidence>
<dbReference type="AlphaFoldDB" id="A0A485LYI0"/>
<sequence>MNSGESIGEEPPNMKTSLGIDRTRLAAERTLMAWIRTSMAMIGFGFTIGKFFQYMRESSLFRSEISGREPFYIGLALVGTGLMFLVIACVDHIRFLRLLDAEKRRRLPLTLPLMAAVLLLAIGVLALISILF</sequence>
<feature type="transmembrane region" description="Helical" evidence="5">
    <location>
        <begin position="111"/>
        <end position="131"/>
    </location>
</feature>
<feature type="transmembrane region" description="Helical" evidence="5">
    <location>
        <begin position="71"/>
        <end position="90"/>
    </location>
</feature>
<keyword evidence="4 5" id="KW-0472">Membrane</keyword>
<evidence type="ECO:0000256" key="4">
    <source>
        <dbReference type="ARBA" id="ARBA00023136"/>
    </source>
</evidence>
<dbReference type="Pfam" id="PF02656">
    <property type="entry name" value="DUF202"/>
    <property type="match status" value="1"/>
</dbReference>